<protein>
    <submittedName>
        <fullName evidence="1">DUF4317 domain-containing protein</fullName>
    </submittedName>
</protein>
<dbReference type="EMBL" id="VUMU01000001">
    <property type="protein sequence ID" value="MST56665.1"/>
    <property type="molecule type" value="Genomic_DNA"/>
</dbReference>
<evidence type="ECO:0000313" key="2">
    <source>
        <dbReference type="Proteomes" id="UP000476055"/>
    </source>
</evidence>
<keyword evidence="2" id="KW-1185">Reference proteome</keyword>
<name>A0A6L5YEY4_9FIRM</name>
<gene>
    <name evidence="1" type="ORF">FYJ59_00100</name>
</gene>
<dbReference type="RefSeq" id="WP_154494777.1">
    <property type="nucleotide sequence ID" value="NZ_VUMU01000001.1"/>
</dbReference>
<organism evidence="1 2">
    <name type="scientific">Waltera intestinalis</name>
    <dbReference type="NCBI Taxonomy" id="2606635"/>
    <lineage>
        <taxon>Bacteria</taxon>
        <taxon>Bacillati</taxon>
        <taxon>Bacillota</taxon>
        <taxon>Clostridia</taxon>
        <taxon>Lachnospirales</taxon>
        <taxon>Lachnospiraceae</taxon>
        <taxon>Waltera</taxon>
    </lineage>
</organism>
<reference evidence="1 2" key="1">
    <citation type="submission" date="2019-08" db="EMBL/GenBank/DDBJ databases">
        <title>In-depth cultivation of the pig gut microbiome towards novel bacterial diversity and tailored functional studies.</title>
        <authorList>
            <person name="Wylensek D."/>
            <person name="Hitch T.C.A."/>
            <person name="Clavel T."/>
        </authorList>
    </citation>
    <scope>NUCLEOTIDE SEQUENCE [LARGE SCALE GENOMIC DNA]</scope>
    <source>
        <strain evidence="1 2">WCA3-601-WT-6H</strain>
    </source>
</reference>
<dbReference type="InterPro" id="IPR025466">
    <property type="entry name" value="DUF4317"/>
</dbReference>
<dbReference type="Proteomes" id="UP000476055">
    <property type="component" value="Unassembled WGS sequence"/>
</dbReference>
<accession>A0A6L5YEY4</accession>
<dbReference type="AlphaFoldDB" id="A0A6L5YEY4"/>
<comment type="caution">
    <text evidence="1">The sequence shown here is derived from an EMBL/GenBank/DDBJ whole genome shotgun (WGS) entry which is preliminary data.</text>
</comment>
<sequence length="385" mass="43367">MTKQEISEIKKLFTPKNCSITRICGCYVDGEKNKKTELKQAFLALPEEEMFKYFEILRKSLSGTIGKNLLNLEFPLKSETEGGTQEFLLRLRDSRLKDDALLEQFYDRIIESYEYVGNYLILLIHDAYDVPGRTRDGIEMEDASDEVYDYILTCICPVDLSKPGLSYNAVENTFQNRIRDWVVGMPDAAFLFPAFNDRSTDLHSTLYYSKDAEELKENFVELMLGCPLPLSAGGQKETFQSLVEETLGDTCDIETVKNIHEKMNEIAQEHKEDPEPVVLDKNEVKTIFASSGVANDRMEVFDQCFDATAGESTSLMMTNVYNPRSFEVKTPDVVIKVNPERTDLVNTKLIDGRQCLVIELDGNIEVNGIAVRAAGSGASDNSIGD</sequence>
<dbReference type="Pfam" id="PF14199">
    <property type="entry name" value="DUF4317"/>
    <property type="match status" value="1"/>
</dbReference>
<evidence type="ECO:0000313" key="1">
    <source>
        <dbReference type="EMBL" id="MST56665.1"/>
    </source>
</evidence>
<proteinExistence type="predicted"/>